<accession>A0AAN9JLB4</accession>
<dbReference type="Gene3D" id="2.30.30.490">
    <property type="match status" value="1"/>
</dbReference>
<feature type="domain" description="PHD-type" evidence="6">
    <location>
        <begin position="691"/>
        <end position="744"/>
    </location>
</feature>
<dbReference type="SMART" id="SM00249">
    <property type="entry name" value="PHD"/>
    <property type="match status" value="1"/>
</dbReference>
<evidence type="ECO:0000313" key="9">
    <source>
        <dbReference type="Proteomes" id="UP001359559"/>
    </source>
</evidence>
<dbReference type="GO" id="GO:0008270">
    <property type="term" value="F:zinc ion binding"/>
    <property type="evidence" value="ECO:0007669"/>
    <property type="project" value="UniProtKB-KW"/>
</dbReference>
<keyword evidence="2 4" id="KW-0863">Zinc-finger</keyword>
<dbReference type="InterPro" id="IPR019787">
    <property type="entry name" value="Znf_PHD-finger"/>
</dbReference>
<dbReference type="InterPro" id="IPR017943">
    <property type="entry name" value="Bactericidal_perm-incr_a/b_dom"/>
</dbReference>
<organism evidence="8 9">
    <name type="scientific">Clitoria ternatea</name>
    <name type="common">Butterfly pea</name>
    <dbReference type="NCBI Taxonomy" id="43366"/>
    <lineage>
        <taxon>Eukaryota</taxon>
        <taxon>Viridiplantae</taxon>
        <taxon>Streptophyta</taxon>
        <taxon>Embryophyta</taxon>
        <taxon>Tracheophyta</taxon>
        <taxon>Spermatophyta</taxon>
        <taxon>Magnoliopsida</taxon>
        <taxon>eudicotyledons</taxon>
        <taxon>Gunneridae</taxon>
        <taxon>Pentapetalae</taxon>
        <taxon>rosids</taxon>
        <taxon>fabids</taxon>
        <taxon>Fabales</taxon>
        <taxon>Fabaceae</taxon>
        <taxon>Papilionoideae</taxon>
        <taxon>50 kb inversion clade</taxon>
        <taxon>NPAAA clade</taxon>
        <taxon>indigoferoid/millettioid clade</taxon>
        <taxon>Phaseoleae</taxon>
        <taxon>Clitoria</taxon>
    </lineage>
</organism>
<dbReference type="InterPro" id="IPR001965">
    <property type="entry name" value="Znf_PHD"/>
</dbReference>
<dbReference type="Pfam" id="PF00628">
    <property type="entry name" value="PHD"/>
    <property type="match status" value="1"/>
</dbReference>
<protein>
    <recommendedName>
        <fullName evidence="10">PHD finger protein</fullName>
    </recommendedName>
</protein>
<dbReference type="InterPro" id="IPR001025">
    <property type="entry name" value="BAH_dom"/>
</dbReference>
<evidence type="ECO:0000259" key="6">
    <source>
        <dbReference type="PROSITE" id="PS50016"/>
    </source>
</evidence>
<dbReference type="InterPro" id="IPR019786">
    <property type="entry name" value="Zinc_finger_PHD-type_CS"/>
</dbReference>
<keyword evidence="9" id="KW-1185">Reference proteome</keyword>
<dbReference type="SUPFAM" id="SSF57903">
    <property type="entry name" value="FYVE/PHD zinc finger"/>
    <property type="match status" value="1"/>
</dbReference>
<dbReference type="PANTHER" id="PTHR47527:SF3">
    <property type="entry name" value="RING_FYVE_PHD ZINC FINGER SUPERFAMILY PROTEIN"/>
    <property type="match status" value="1"/>
</dbReference>
<feature type="region of interest" description="Disordered" evidence="5">
    <location>
        <begin position="600"/>
        <end position="621"/>
    </location>
</feature>
<evidence type="ECO:0000256" key="4">
    <source>
        <dbReference type="PROSITE-ProRule" id="PRU00146"/>
    </source>
</evidence>
<evidence type="ECO:0000256" key="5">
    <source>
        <dbReference type="SAM" id="MobiDB-lite"/>
    </source>
</evidence>
<dbReference type="GO" id="GO:0008289">
    <property type="term" value="F:lipid binding"/>
    <property type="evidence" value="ECO:0007669"/>
    <property type="project" value="InterPro"/>
</dbReference>
<name>A0AAN9JLB4_CLITE</name>
<evidence type="ECO:0000256" key="1">
    <source>
        <dbReference type="ARBA" id="ARBA00022723"/>
    </source>
</evidence>
<dbReference type="InterPro" id="IPR011011">
    <property type="entry name" value="Znf_FYVE_PHD"/>
</dbReference>
<feature type="region of interest" description="Disordered" evidence="5">
    <location>
        <begin position="301"/>
        <end position="328"/>
    </location>
</feature>
<dbReference type="Gene3D" id="3.15.20.10">
    <property type="entry name" value="Bactericidal permeability-increasing protein, domain 2"/>
    <property type="match status" value="1"/>
</dbReference>
<dbReference type="AlphaFoldDB" id="A0AAN9JLB4"/>
<dbReference type="PANTHER" id="PTHR47527">
    <property type="entry name" value="RING/FYVE/PHD ZINC FINGER SUPERFAMILY PROTEIN"/>
    <property type="match status" value="1"/>
</dbReference>
<gene>
    <name evidence="8" type="ORF">RJT34_10838</name>
</gene>
<evidence type="ECO:0000313" key="8">
    <source>
        <dbReference type="EMBL" id="KAK7300007.1"/>
    </source>
</evidence>
<dbReference type="CDD" id="cd15489">
    <property type="entry name" value="PHD_SF"/>
    <property type="match status" value="1"/>
</dbReference>
<dbReference type="InterPro" id="IPR043151">
    <property type="entry name" value="BAH_sf"/>
</dbReference>
<sequence>MSFEGGVPHPTCLLHPCLLRLHDDVDLTPHKAPPAKYNGSFNFVSFFCPLCSFPTIIRGGQQHEGFISLAISDKGLDFAKDFPIEEAIASIVKDLQVGLTVNLRNQEGTLKLILLDYGYHVGDLSTTLNSEAAWLYQETIAGWLKLRKFSTSLKWSPMGKLHMQLIESDINCPQNYLNSQIKMGIPLPVLHGFAFENARILWYHCQQSNVFVGMPMQCRLWIAICSGEPPNLVVLFSFLFQTHFTYTTFTHAQFFSQTHLPAKIIIKPLPIFKYFFFLLPLPSFPPLSLSPSSLLSLSRVSPPMEDLPDPQPAEPLPFENGGPDEEPCNKKAKVEAEVVGDDGELKRVAEIVLVLSTMATIRGGRKPTDLEVELMREARIKLANLCQGFAPKDIVAREAIGTVIEDLGLNSKLKDQRLGFRSPKMSIAERYSHAKWKMEEAKKFAATSTPSTTYASQSLQTSIGGIVDNRVPSHAVRMFPVDKSSHPAITSTVVSIPAHVNAGSSTPLQHQSTSNEVRPPVVSGVMPGSHLGKNSSSLALPKFEHPPFKVDGGSNGSSYMLQAQASSSANQPLVNAPTWSIQTQAASLTRNASENKVPAHNTVKVDGTPDVTASRAGPQITSDQSFRPFITQTAPGNLPGGHQPFQAVNIVQPPLIPSHADIAKIVQKLLQPKIPDRPTWTPPSRDYMNKALTCQVCELTVNEVDNVLLCDACEKGFHLKCLQPSVLRGIHNRVDWHCMRCLNISGGKPLPPKYGRVMRSSNTPPKLPASTCGIQPCSEKKEENLDPKVSPQMLTTNGSSIPTVSGSSHIFELQSDSKILDMKDMQGTSISSSIEAIDKPDPNNSLKSHSSASSPSTGLLGDGSAQQINSEVTCKETSESESLPKLSERVKCENLQSSQDFQVEHTMSQDNVEVSTDEHVDSISNIMDNKQKESHGENLTYDIKCDEQDAALANFAGTSGTGTEGRQHPSSSSDRSHAVEWVGDVVQLVDDKKFYQSCRVDGVTYRVQSHALFPTNHGKVSPSKLQSMWEDCKTGLKWVKVTNCYFPHDLPGNIGHPCISEVNEVYESNGDRTEMASSIQGPCSVLPSGKFEQENGRRYQLGSEASAGVQPIFLCRWFYDEVKKLFQPVTC</sequence>
<feature type="region of interest" description="Disordered" evidence="5">
    <location>
        <begin position="834"/>
        <end position="889"/>
    </location>
</feature>
<dbReference type="Proteomes" id="UP001359559">
    <property type="component" value="Unassembled WGS sequence"/>
</dbReference>
<feature type="compositionally biased region" description="Low complexity" evidence="5">
    <location>
        <begin position="845"/>
        <end position="856"/>
    </location>
</feature>
<reference evidence="8 9" key="1">
    <citation type="submission" date="2024-01" db="EMBL/GenBank/DDBJ databases">
        <title>The genomes of 5 underutilized Papilionoideae crops provide insights into root nodulation and disease resistance.</title>
        <authorList>
            <person name="Yuan L."/>
        </authorList>
    </citation>
    <scope>NUCLEOTIDE SEQUENCE [LARGE SCALE GENOMIC DNA]</scope>
    <source>
        <strain evidence="8">LY-2023</strain>
        <tissue evidence="8">Leaf</tissue>
    </source>
</reference>
<dbReference type="Gene3D" id="3.30.40.10">
    <property type="entry name" value="Zinc/RING finger domain, C3HC4 (zinc finger)"/>
    <property type="match status" value="1"/>
</dbReference>
<dbReference type="InterPro" id="IPR013083">
    <property type="entry name" value="Znf_RING/FYVE/PHD"/>
</dbReference>
<evidence type="ECO:0000256" key="2">
    <source>
        <dbReference type="ARBA" id="ARBA00022771"/>
    </source>
</evidence>
<dbReference type="InterPro" id="IPR056699">
    <property type="entry name" value="DUF7797"/>
</dbReference>
<evidence type="ECO:0000256" key="3">
    <source>
        <dbReference type="ARBA" id="ARBA00022833"/>
    </source>
</evidence>
<dbReference type="GO" id="GO:0003682">
    <property type="term" value="F:chromatin binding"/>
    <property type="evidence" value="ECO:0007669"/>
    <property type="project" value="InterPro"/>
</dbReference>
<dbReference type="Pfam" id="PF01426">
    <property type="entry name" value="BAH"/>
    <property type="match status" value="1"/>
</dbReference>
<comment type="caution">
    <text evidence="8">The sequence shown here is derived from an EMBL/GenBank/DDBJ whole genome shotgun (WGS) entry which is preliminary data.</text>
</comment>
<evidence type="ECO:0000259" key="7">
    <source>
        <dbReference type="PROSITE" id="PS51038"/>
    </source>
</evidence>
<feature type="region of interest" description="Disordered" evidence="5">
    <location>
        <begin position="955"/>
        <end position="977"/>
    </location>
</feature>
<dbReference type="Pfam" id="PF25073">
    <property type="entry name" value="DUF7797"/>
    <property type="match status" value="1"/>
</dbReference>
<keyword evidence="1" id="KW-0479">Metal-binding</keyword>
<keyword evidence="3" id="KW-0862">Zinc</keyword>
<dbReference type="PROSITE" id="PS01359">
    <property type="entry name" value="ZF_PHD_1"/>
    <property type="match status" value="1"/>
</dbReference>
<dbReference type="SUPFAM" id="SSF55394">
    <property type="entry name" value="Bactericidal permeability-increasing protein, BPI"/>
    <property type="match status" value="1"/>
</dbReference>
<feature type="domain" description="BAH" evidence="7">
    <location>
        <begin position="1003"/>
        <end position="1130"/>
    </location>
</feature>
<dbReference type="EMBL" id="JAYKXN010000003">
    <property type="protein sequence ID" value="KAK7300007.1"/>
    <property type="molecule type" value="Genomic_DNA"/>
</dbReference>
<proteinExistence type="predicted"/>
<dbReference type="CDD" id="cd04370">
    <property type="entry name" value="BAH"/>
    <property type="match status" value="1"/>
</dbReference>
<dbReference type="PROSITE" id="PS50016">
    <property type="entry name" value="ZF_PHD_2"/>
    <property type="match status" value="1"/>
</dbReference>
<dbReference type="PROSITE" id="PS51038">
    <property type="entry name" value="BAH"/>
    <property type="match status" value="1"/>
</dbReference>
<evidence type="ECO:0008006" key="10">
    <source>
        <dbReference type="Google" id="ProtNLM"/>
    </source>
</evidence>